<organism evidence="1 2">
    <name type="scientific">Apatococcus fuscideae</name>
    <dbReference type="NCBI Taxonomy" id="2026836"/>
    <lineage>
        <taxon>Eukaryota</taxon>
        <taxon>Viridiplantae</taxon>
        <taxon>Chlorophyta</taxon>
        <taxon>core chlorophytes</taxon>
        <taxon>Trebouxiophyceae</taxon>
        <taxon>Chlorellales</taxon>
        <taxon>Chlorellaceae</taxon>
        <taxon>Apatococcus</taxon>
    </lineage>
</organism>
<dbReference type="AlphaFoldDB" id="A0AAW1T949"/>
<protein>
    <recommendedName>
        <fullName evidence="3">Calponin-homology (CH) domain-containing protein</fullName>
    </recommendedName>
</protein>
<dbReference type="InterPro" id="IPR036872">
    <property type="entry name" value="CH_dom_sf"/>
</dbReference>
<dbReference type="Proteomes" id="UP001485043">
    <property type="component" value="Unassembled WGS sequence"/>
</dbReference>
<dbReference type="CDD" id="cd00014">
    <property type="entry name" value="CH_SF"/>
    <property type="match status" value="1"/>
</dbReference>
<evidence type="ECO:0008006" key="3">
    <source>
        <dbReference type="Google" id="ProtNLM"/>
    </source>
</evidence>
<evidence type="ECO:0000313" key="1">
    <source>
        <dbReference type="EMBL" id="KAK9866059.1"/>
    </source>
</evidence>
<reference evidence="1 2" key="1">
    <citation type="journal article" date="2024" name="Nat. Commun.">
        <title>Phylogenomics reveals the evolutionary origins of lichenization in chlorophyte algae.</title>
        <authorList>
            <person name="Puginier C."/>
            <person name="Libourel C."/>
            <person name="Otte J."/>
            <person name="Skaloud P."/>
            <person name="Haon M."/>
            <person name="Grisel S."/>
            <person name="Petersen M."/>
            <person name="Berrin J.G."/>
            <person name="Delaux P.M."/>
            <person name="Dal Grande F."/>
            <person name="Keller J."/>
        </authorList>
    </citation>
    <scope>NUCLEOTIDE SEQUENCE [LARGE SCALE GENOMIC DNA]</scope>
    <source>
        <strain evidence="1 2">SAG 2523</strain>
    </source>
</reference>
<keyword evidence="2" id="KW-1185">Reference proteome</keyword>
<dbReference type="SUPFAM" id="SSF47576">
    <property type="entry name" value="Calponin-homology domain, CH-domain"/>
    <property type="match status" value="1"/>
</dbReference>
<evidence type="ECO:0000313" key="2">
    <source>
        <dbReference type="Proteomes" id="UP001485043"/>
    </source>
</evidence>
<gene>
    <name evidence="1" type="ORF">WJX84_011260</name>
</gene>
<proteinExistence type="predicted"/>
<comment type="caution">
    <text evidence="1">The sequence shown here is derived from an EMBL/GenBank/DDBJ whole genome shotgun (WGS) entry which is preliminary data.</text>
</comment>
<accession>A0AAW1T949</accession>
<name>A0AAW1T949_9CHLO</name>
<sequence length="304" mass="32557">MLCRLAQTSAKPTHIAIGTSGLHLVVQNLHSRTKGNSYAATNRSSNNFLDSSTSSTGQLCLGTKAGSFPRVEQGLDPASLAQGHVNLLLDPMRNGLLLLQLAGLLQHAPVGRSAICHPPDIAAARRNIVTALLQLGLFDAEAGHSPSDCLLQEVELMLQGQPCSVWSLLARAQVRQLMQQSQAGVTASALRKRAKPARPGLVDWLLQKGIDMGTSWRMEEAFADGVLLCHLVQKRWKADLAGITWSNPSPAAARHNLTQALGALHEVPKMPLDNLWRASDIADACPGAVQALLHDLRQADARGS</sequence>
<dbReference type="EMBL" id="JALJOV010000194">
    <property type="protein sequence ID" value="KAK9866059.1"/>
    <property type="molecule type" value="Genomic_DNA"/>
</dbReference>
<dbReference type="Gene3D" id="1.10.418.10">
    <property type="entry name" value="Calponin-like domain"/>
    <property type="match status" value="1"/>
</dbReference>